<dbReference type="Proteomes" id="UP000427373">
    <property type="component" value="Chromosome"/>
</dbReference>
<dbReference type="Proteomes" id="UP000582213">
    <property type="component" value="Unassembled WGS sequence"/>
</dbReference>
<dbReference type="HAMAP" id="MF_00608">
    <property type="entry name" value="GTP_cyclohydro_3"/>
    <property type="match status" value="1"/>
</dbReference>
<keyword evidence="2 3" id="KW-0342">GTP-binding</keyword>
<dbReference type="AlphaFoldDB" id="A0A650CDX6"/>
<comment type="catalytic activity">
    <reaction evidence="3 4">
        <text>GTP + 3 H2O = 2-amino-5-formylamino-6-(5-phospho-D-ribosylamino)pyrimidin-4(3H)-one + 2 phosphate + 2 H(+)</text>
        <dbReference type="Rhea" id="RHEA:22468"/>
        <dbReference type="ChEBI" id="CHEBI:15377"/>
        <dbReference type="ChEBI" id="CHEBI:15378"/>
        <dbReference type="ChEBI" id="CHEBI:37565"/>
        <dbReference type="ChEBI" id="CHEBI:43474"/>
        <dbReference type="ChEBI" id="CHEBI:57258"/>
        <dbReference type="EC" id="3.5.4.29"/>
    </reaction>
</comment>
<dbReference type="EMBL" id="JACHFY010000002">
    <property type="protein sequence ID" value="MBB5253036.1"/>
    <property type="molecule type" value="Genomic_DNA"/>
</dbReference>
<accession>A0A650CDX6</accession>
<protein>
    <recommendedName>
        <fullName evidence="3 4">GTP cyclohydrolase III</fullName>
        <ecNumber evidence="3 4">3.5.4.29</ecNumber>
    </recommendedName>
</protein>
<proteinExistence type="inferred from homology"/>
<organism evidence="6 7">
    <name type="scientific">Sulfurisphaera ohwakuensis</name>
    <dbReference type="NCBI Taxonomy" id="69656"/>
    <lineage>
        <taxon>Archaea</taxon>
        <taxon>Thermoproteota</taxon>
        <taxon>Thermoprotei</taxon>
        <taxon>Sulfolobales</taxon>
        <taxon>Sulfolobaceae</taxon>
        <taxon>Sulfurisphaera</taxon>
    </lineage>
</organism>
<dbReference type="RefSeq" id="WP_156013648.1">
    <property type="nucleotide sequence ID" value="NZ_CP045484.1"/>
</dbReference>
<comment type="similarity">
    <text evidence="3 4">Belongs to the archaeal-type GTP cyclohydrolase family.</text>
</comment>
<dbReference type="GO" id="GO:0005525">
    <property type="term" value="F:GTP binding"/>
    <property type="evidence" value="ECO:0007669"/>
    <property type="project" value="UniProtKB-KW"/>
</dbReference>
<evidence type="ECO:0000256" key="2">
    <source>
        <dbReference type="ARBA" id="ARBA00023134"/>
    </source>
</evidence>
<dbReference type="EMBL" id="CP045484">
    <property type="protein sequence ID" value="QGR16040.1"/>
    <property type="molecule type" value="Genomic_DNA"/>
</dbReference>
<evidence type="ECO:0000256" key="1">
    <source>
        <dbReference type="ARBA" id="ARBA00022801"/>
    </source>
</evidence>
<dbReference type="KEGG" id="soh:D1869_01695"/>
<dbReference type="GeneID" id="42799920"/>
<dbReference type="PANTHER" id="PTHR42202">
    <property type="entry name" value="GTP CYCLOHYDROLASE III"/>
    <property type="match status" value="1"/>
</dbReference>
<comment type="function">
    <text evidence="3 4">Catalyzes the formation of 2-amino-5-formylamino-6-ribofuranosylamino-4(3H)-pyrimidinone ribonucleotide monophosphate and inorganic phosphate from GTP. Also has an independent pyrophosphate phosphohydrolase activity.</text>
</comment>
<sequence>MKIMQINLVGYKEWTESLGYDREWKIQNFQHGFLSRLNEIAAEINSFIITYRYDSYIMLLDGVLIGKNDYILTKIKELSPVPIDICFGYGKTLLDAERNCSINIDNILLAKDEKVLVAHFDLDGFSRKKLLFDAYLEVYKIYNKLFHYAIELGGLAYYFGGDNIGIFLGVENINKIIELANSFPSMKVGIGIGNNPREALKNAAEALHTIRIYRNRKIEIVDSKN</sequence>
<evidence type="ECO:0000313" key="8">
    <source>
        <dbReference type="Proteomes" id="UP000582213"/>
    </source>
</evidence>
<keyword evidence="1 3" id="KW-0378">Hydrolase</keyword>
<evidence type="ECO:0000313" key="6">
    <source>
        <dbReference type="EMBL" id="QGR16040.1"/>
    </source>
</evidence>
<dbReference type="EC" id="3.5.4.29" evidence="3 4"/>
<gene>
    <name evidence="3" type="primary">gch3</name>
    <name evidence="6" type="ORF">D1869_01695</name>
    <name evidence="5" type="ORF">HNQ62_000769</name>
</gene>
<dbReference type="Pfam" id="PF05165">
    <property type="entry name" value="GCH_III"/>
    <property type="match status" value="1"/>
</dbReference>
<dbReference type="Gene3D" id="3.30.70.270">
    <property type="match status" value="2"/>
</dbReference>
<reference evidence="6 7" key="1">
    <citation type="submission" date="2019-10" db="EMBL/GenBank/DDBJ databases">
        <title>Genome Sequences from Six Type Strain Members of the Archaeal Family Sulfolobaceae: Acidianus ambivalens, Acidianus infernus, Metallosphaera prunae, Stygiolobus azoricus, Sulfolobus metallicus, and Sulfurisphaera ohwakuensis.</title>
        <authorList>
            <person name="Counts J.A."/>
            <person name="Kelly R.M."/>
        </authorList>
    </citation>
    <scope>NUCLEOTIDE SEQUENCE [LARGE SCALE GENOMIC DNA]</scope>
    <source>
        <strain evidence="6 7">TA-1</strain>
    </source>
</reference>
<evidence type="ECO:0000256" key="4">
    <source>
        <dbReference type="PIRNR" id="PIRNR009265"/>
    </source>
</evidence>
<dbReference type="InterPro" id="IPR043128">
    <property type="entry name" value="Rev_trsase/Diguanyl_cyclase"/>
</dbReference>
<reference evidence="5 8" key="2">
    <citation type="submission" date="2020-08" db="EMBL/GenBank/DDBJ databases">
        <title>Genomic Encyclopedia of Type Strains, Phase IV (KMG-IV): sequencing the most valuable type-strain genomes for metagenomic binning, comparative biology and taxonomic classification.</title>
        <authorList>
            <person name="Goeker M."/>
        </authorList>
    </citation>
    <scope>NUCLEOTIDE SEQUENCE [LARGE SCALE GENOMIC DNA]</scope>
    <source>
        <strain evidence="5 8">DSM 12421</strain>
    </source>
</reference>
<evidence type="ECO:0000256" key="3">
    <source>
        <dbReference type="HAMAP-Rule" id="MF_00608"/>
    </source>
</evidence>
<keyword evidence="3" id="KW-0547">Nucleotide-binding</keyword>
<dbReference type="PIRSF" id="PIRSF009265">
    <property type="entry name" value="GTP_cyclohydro_3"/>
    <property type="match status" value="1"/>
</dbReference>
<dbReference type="InterPro" id="IPR007839">
    <property type="entry name" value="GTP_CycHdrlase_3"/>
</dbReference>
<name>A0A650CDX6_SULOH</name>
<evidence type="ECO:0000313" key="5">
    <source>
        <dbReference type="EMBL" id="MBB5253036.1"/>
    </source>
</evidence>
<keyword evidence="7" id="KW-1185">Reference proteome</keyword>
<dbReference type="OrthoDB" id="25211at2157"/>
<dbReference type="PANTHER" id="PTHR42202:SF1">
    <property type="entry name" value="GTP CYCLOHYDROLASE III"/>
    <property type="match status" value="1"/>
</dbReference>
<evidence type="ECO:0000313" key="7">
    <source>
        <dbReference type="Proteomes" id="UP000427373"/>
    </source>
</evidence>
<dbReference type="GO" id="GO:0043740">
    <property type="term" value="F:GTP cyclohydrolase IIa activity"/>
    <property type="evidence" value="ECO:0007669"/>
    <property type="project" value="UniProtKB-UniRule"/>
</dbReference>